<keyword evidence="3" id="KW-1185">Reference proteome</keyword>
<dbReference type="EMBL" id="JBAMIC010000007">
    <property type="protein sequence ID" value="KAK7106533.1"/>
    <property type="molecule type" value="Genomic_DNA"/>
</dbReference>
<evidence type="ECO:0000313" key="3">
    <source>
        <dbReference type="Proteomes" id="UP001374579"/>
    </source>
</evidence>
<evidence type="ECO:0008006" key="4">
    <source>
        <dbReference type="Google" id="ProtNLM"/>
    </source>
</evidence>
<protein>
    <recommendedName>
        <fullName evidence="4">Endonuclease-reverse transcriptase</fullName>
    </recommendedName>
</protein>
<dbReference type="Proteomes" id="UP001374579">
    <property type="component" value="Unassembled WGS sequence"/>
</dbReference>
<comment type="caution">
    <text evidence="2">The sequence shown here is derived from an EMBL/GenBank/DDBJ whole genome shotgun (WGS) entry which is preliminary data.</text>
</comment>
<dbReference type="PANTHER" id="PTHR36688:SF2">
    <property type="entry name" value="ENDONUCLEASE_EXONUCLEASE_PHOSPHATASE DOMAIN-CONTAINING PROTEIN"/>
    <property type="match status" value="1"/>
</dbReference>
<proteinExistence type="predicted"/>
<reference evidence="2 3" key="1">
    <citation type="submission" date="2024-02" db="EMBL/GenBank/DDBJ databases">
        <title>Chromosome-scale genome assembly of the rough periwinkle Littorina saxatilis.</title>
        <authorList>
            <person name="De Jode A."/>
            <person name="Faria R."/>
            <person name="Formenti G."/>
            <person name="Sims Y."/>
            <person name="Smith T.P."/>
            <person name="Tracey A."/>
            <person name="Wood J.M.D."/>
            <person name="Zagrodzka Z.B."/>
            <person name="Johannesson K."/>
            <person name="Butlin R.K."/>
            <person name="Leder E.H."/>
        </authorList>
    </citation>
    <scope>NUCLEOTIDE SEQUENCE [LARGE SCALE GENOMIC DNA]</scope>
    <source>
        <strain evidence="2">Snail1</strain>
        <tissue evidence="2">Muscle</tissue>
    </source>
</reference>
<accession>A0AAN9GEY2</accession>
<organism evidence="2 3">
    <name type="scientific">Littorina saxatilis</name>
    <dbReference type="NCBI Taxonomy" id="31220"/>
    <lineage>
        <taxon>Eukaryota</taxon>
        <taxon>Metazoa</taxon>
        <taxon>Spiralia</taxon>
        <taxon>Lophotrochozoa</taxon>
        <taxon>Mollusca</taxon>
        <taxon>Gastropoda</taxon>
        <taxon>Caenogastropoda</taxon>
        <taxon>Littorinimorpha</taxon>
        <taxon>Littorinoidea</taxon>
        <taxon>Littorinidae</taxon>
        <taxon>Littorina</taxon>
    </lineage>
</organism>
<dbReference type="PANTHER" id="PTHR36688">
    <property type="entry name" value="ENDO/EXONUCLEASE/PHOSPHATASE DOMAIN-CONTAINING PROTEIN"/>
    <property type="match status" value="1"/>
</dbReference>
<feature type="compositionally biased region" description="Basic and acidic residues" evidence="1">
    <location>
        <begin position="16"/>
        <end position="34"/>
    </location>
</feature>
<sequence>MEKNPTPENVARHSQIRTDFDKEKQRQTQNSCREKTASLNMEKDTQKLWQLTKTLNEDNSGRRKVTLHTNTGDVTGKTAANVFAKAFEADSTVTVPADRLKDVRSQTRAALHNTASTDLDPCMTERLILRELEEALRKLKQKKAPGPDGISNDMLKHLGPGAKRFLLSIYNLLVKAEGKQEYLVNERGYTQTRDAENCGRFFTLFRSGPSSTVVFVV</sequence>
<feature type="region of interest" description="Disordered" evidence="1">
    <location>
        <begin position="1"/>
        <end position="34"/>
    </location>
</feature>
<evidence type="ECO:0000313" key="2">
    <source>
        <dbReference type="EMBL" id="KAK7106533.1"/>
    </source>
</evidence>
<name>A0AAN9GEY2_9CAEN</name>
<dbReference type="AlphaFoldDB" id="A0AAN9GEY2"/>
<gene>
    <name evidence="2" type="ORF">V1264_017781</name>
</gene>
<evidence type="ECO:0000256" key="1">
    <source>
        <dbReference type="SAM" id="MobiDB-lite"/>
    </source>
</evidence>
<dbReference type="InterPro" id="IPR052560">
    <property type="entry name" value="RdDP_mobile_element"/>
</dbReference>